<dbReference type="InterPro" id="IPR008979">
    <property type="entry name" value="Galactose-bd-like_sf"/>
</dbReference>
<dbReference type="Proteomes" id="UP001497497">
    <property type="component" value="Unassembled WGS sequence"/>
</dbReference>
<dbReference type="PANTHER" id="PTHR45713">
    <property type="entry name" value="FTP DOMAIN-CONTAINING PROTEIN"/>
    <property type="match status" value="1"/>
</dbReference>
<dbReference type="InterPro" id="IPR051941">
    <property type="entry name" value="BG_Antigen-Binding_Lectin"/>
</dbReference>
<evidence type="ECO:0000313" key="1">
    <source>
        <dbReference type="EMBL" id="CAL1534190.1"/>
    </source>
</evidence>
<dbReference type="SUPFAM" id="SSF49785">
    <property type="entry name" value="Galactose-binding domain-like"/>
    <property type="match status" value="1"/>
</dbReference>
<proteinExistence type="predicted"/>
<gene>
    <name evidence="1" type="ORF">GSLYS_00008150001</name>
</gene>
<name>A0AAV2HL56_LYMST</name>
<sequence length="76" mass="8391">GRNVALRHNAAQTSTYRELTIDATASKAVDGNTSGIFTDNTCSHTNDSSPSWNVTFDHAQVLNRIFLYNRIESSKC</sequence>
<protein>
    <submittedName>
        <fullName evidence="1">Uncharacterized protein</fullName>
    </submittedName>
</protein>
<accession>A0AAV2HL56</accession>
<dbReference type="AlphaFoldDB" id="A0AAV2HL56"/>
<dbReference type="Gene3D" id="2.60.120.260">
    <property type="entry name" value="Galactose-binding domain-like"/>
    <property type="match status" value="1"/>
</dbReference>
<keyword evidence="2" id="KW-1185">Reference proteome</keyword>
<reference evidence="1 2" key="1">
    <citation type="submission" date="2024-04" db="EMBL/GenBank/DDBJ databases">
        <authorList>
            <consortium name="Genoscope - CEA"/>
            <person name="William W."/>
        </authorList>
    </citation>
    <scope>NUCLEOTIDE SEQUENCE [LARGE SCALE GENOMIC DNA]</scope>
</reference>
<comment type="caution">
    <text evidence="1">The sequence shown here is derived from an EMBL/GenBank/DDBJ whole genome shotgun (WGS) entry which is preliminary data.</text>
</comment>
<dbReference type="EMBL" id="CAXITT010000163">
    <property type="protein sequence ID" value="CAL1534190.1"/>
    <property type="molecule type" value="Genomic_DNA"/>
</dbReference>
<dbReference type="PANTHER" id="PTHR45713:SF6">
    <property type="entry name" value="F5_8 TYPE C DOMAIN-CONTAINING PROTEIN"/>
    <property type="match status" value="1"/>
</dbReference>
<evidence type="ECO:0000313" key="2">
    <source>
        <dbReference type="Proteomes" id="UP001497497"/>
    </source>
</evidence>
<organism evidence="1 2">
    <name type="scientific">Lymnaea stagnalis</name>
    <name type="common">Great pond snail</name>
    <name type="synonym">Helix stagnalis</name>
    <dbReference type="NCBI Taxonomy" id="6523"/>
    <lineage>
        <taxon>Eukaryota</taxon>
        <taxon>Metazoa</taxon>
        <taxon>Spiralia</taxon>
        <taxon>Lophotrochozoa</taxon>
        <taxon>Mollusca</taxon>
        <taxon>Gastropoda</taxon>
        <taxon>Heterobranchia</taxon>
        <taxon>Euthyneura</taxon>
        <taxon>Panpulmonata</taxon>
        <taxon>Hygrophila</taxon>
        <taxon>Lymnaeoidea</taxon>
        <taxon>Lymnaeidae</taxon>
        <taxon>Lymnaea</taxon>
    </lineage>
</organism>
<feature type="non-terminal residue" evidence="1">
    <location>
        <position position="1"/>
    </location>
</feature>